<evidence type="ECO:0000256" key="2">
    <source>
        <dbReference type="SAM" id="Phobius"/>
    </source>
</evidence>
<dbReference type="SUPFAM" id="SSF103088">
    <property type="entry name" value="OmpA-like"/>
    <property type="match status" value="1"/>
</dbReference>
<protein>
    <recommendedName>
        <fullName evidence="5">OmpA-like domain-containing protein</fullName>
    </recommendedName>
</protein>
<keyword evidence="2" id="KW-1133">Transmembrane helix</keyword>
<keyword evidence="2" id="KW-0472">Membrane</keyword>
<feature type="transmembrane region" description="Helical" evidence="2">
    <location>
        <begin position="17"/>
        <end position="38"/>
    </location>
</feature>
<dbReference type="STRING" id="28092.WM40_19305"/>
<name>A0A0F5JXR3_9BURK</name>
<dbReference type="AlphaFoldDB" id="A0A0F5JXR3"/>
<comment type="caution">
    <text evidence="3">The sequence shown here is derived from an EMBL/GenBank/DDBJ whole genome shotgun (WGS) entry which is preliminary data.</text>
</comment>
<keyword evidence="4" id="KW-1185">Reference proteome</keyword>
<gene>
    <name evidence="3" type="ORF">WM40_19305</name>
</gene>
<accession>A0A0F5JXR3</accession>
<reference evidence="3 4" key="1">
    <citation type="submission" date="2015-03" db="EMBL/GenBank/DDBJ databases">
        <title>Draft Genome Sequence of Burkholderia andropogonis type strain ICMP2807, isolated from Sorghum bicolor.</title>
        <authorList>
            <person name="Lopes-Santos L."/>
            <person name="Castro D.B."/>
            <person name="Ottoboni L.M."/>
            <person name="Park D."/>
            <person name="Weirc B.S."/>
            <person name="Destefano S.A."/>
        </authorList>
    </citation>
    <scope>NUCLEOTIDE SEQUENCE [LARGE SCALE GENOMIC DNA]</scope>
    <source>
        <strain evidence="3 4">ICMP2807</strain>
    </source>
</reference>
<evidence type="ECO:0000313" key="4">
    <source>
        <dbReference type="Proteomes" id="UP000033618"/>
    </source>
</evidence>
<evidence type="ECO:0008006" key="5">
    <source>
        <dbReference type="Google" id="ProtNLM"/>
    </source>
</evidence>
<dbReference type="PATRIC" id="fig|28092.6.peg.4529"/>
<dbReference type="InterPro" id="IPR036737">
    <property type="entry name" value="OmpA-like_sf"/>
</dbReference>
<proteinExistence type="predicted"/>
<dbReference type="EMBL" id="LAQU01000025">
    <property type="protein sequence ID" value="KKB62052.1"/>
    <property type="molecule type" value="Genomic_DNA"/>
</dbReference>
<evidence type="ECO:0000256" key="1">
    <source>
        <dbReference type="SAM" id="MobiDB-lite"/>
    </source>
</evidence>
<keyword evidence="2" id="KW-0812">Transmembrane</keyword>
<evidence type="ECO:0000313" key="3">
    <source>
        <dbReference type="EMBL" id="KKB62052.1"/>
    </source>
</evidence>
<dbReference type="Proteomes" id="UP000033618">
    <property type="component" value="Unassembled WGS sequence"/>
</dbReference>
<dbReference type="Gene3D" id="3.30.1330.60">
    <property type="entry name" value="OmpA-like domain"/>
    <property type="match status" value="1"/>
</dbReference>
<organism evidence="3 4">
    <name type="scientific">Robbsia andropogonis</name>
    <dbReference type="NCBI Taxonomy" id="28092"/>
    <lineage>
        <taxon>Bacteria</taxon>
        <taxon>Pseudomonadati</taxon>
        <taxon>Pseudomonadota</taxon>
        <taxon>Betaproteobacteria</taxon>
        <taxon>Burkholderiales</taxon>
        <taxon>Burkholderiaceae</taxon>
        <taxon>Robbsia</taxon>
    </lineage>
</organism>
<feature type="region of interest" description="Disordered" evidence="1">
    <location>
        <begin position="62"/>
        <end position="82"/>
    </location>
</feature>
<sequence length="274" mass="29876">MHHDGEENPFWISLADMMTGLACLFIVIGCSVMLMWIAGSSGTSSDRSVAVGSLDPEQADSFKTNVTNEALPPSGENDKGTSSRLVAYGSSVSAALRAISLLSRQYGFQVNPVARTIDLGSAARFPLASDRLSTEQESLLSSYVDSLVDLAQNDPALVLLKSITVVGYTDPAGSYLFNLDLSARRSERLMCALLDPSTRERDVYAQRINSFDEKRTQMIRTLFKLGGYSAAEQKSTPEASRRLSLKLDFYGLDEPRQLARSTSSPIGKCPLNER</sequence>